<dbReference type="HOGENOM" id="CLU_2802573_0_0_0"/>
<reference evidence="2 3" key="1">
    <citation type="journal article" date="2009" name="Appl. Environ. Microbiol.">
        <title>Three genomes from the phylum Acidobacteria provide insight into the lifestyles of these microorganisms in soils.</title>
        <authorList>
            <person name="Ward N.L."/>
            <person name="Challacombe J.F."/>
            <person name="Janssen P.H."/>
            <person name="Henrissat B."/>
            <person name="Coutinho P.M."/>
            <person name="Wu M."/>
            <person name="Xie G."/>
            <person name="Haft D.H."/>
            <person name="Sait M."/>
            <person name="Badger J."/>
            <person name="Barabote R.D."/>
            <person name="Bradley B."/>
            <person name="Brettin T.S."/>
            <person name="Brinkac L.M."/>
            <person name="Bruce D."/>
            <person name="Creasy T."/>
            <person name="Daugherty S.C."/>
            <person name="Davidsen T.M."/>
            <person name="DeBoy R.T."/>
            <person name="Detter J.C."/>
            <person name="Dodson R.J."/>
            <person name="Durkin A.S."/>
            <person name="Ganapathy A."/>
            <person name="Gwinn-Giglio M."/>
            <person name="Han C.S."/>
            <person name="Khouri H."/>
            <person name="Kiss H."/>
            <person name="Kothari S.P."/>
            <person name="Madupu R."/>
            <person name="Nelson K.E."/>
            <person name="Nelson W.C."/>
            <person name="Paulsen I."/>
            <person name="Penn K."/>
            <person name="Ren Q."/>
            <person name="Rosovitz M.J."/>
            <person name="Selengut J.D."/>
            <person name="Shrivastava S."/>
            <person name="Sullivan S.A."/>
            <person name="Tapia R."/>
            <person name="Thompson L.S."/>
            <person name="Watkins K.L."/>
            <person name="Yang Q."/>
            <person name="Yu C."/>
            <person name="Zafar N."/>
            <person name="Zhou L."/>
            <person name="Kuske C.R."/>
        </authorList>
    </citation>
    <scope>NUCLEOTIDE SEQUENCE [LARGE SCALE GENOMIC DNA]</scope>
    <source>
        <strain evidence="3">ATCC 51196 / DSM 11244 / BCRC 80197 / JCM 7670 / NBRC 15755 / NCIMB 13165 / 161</strain>
    </source>
</reference>
<dbReference type="STRING" id="240015.ACP_0388"/>
<keyword evidence="3" id="KW-1185">Reference proteome</keyword>
<dbReference type="KEGG" id="aca:ACP_0388"/>
<gene>
    <name evidence="2" type="ordered locus">ACP_0388</name>
</gene>
<dbReference type="Proteomes" id="UP000002207">
    <property type="component" value="Chromosome"/>
</dbReference>
<dbReference type="AlphaFoldDB" id="C1FA09"/>
<feature type="coiled-coil region" evidence="1">
    <location>
        <begin position="31"/>
        <end position="58"/>
    </location>
</feature>
<evidence type="ECO:0000313" key="3">
    <source>
        <dbReference type="Proteomes" id="UP000002207"/>
    </source>
</evidence>
<protein>
    <submittedName>
        <fullName evidence="2">Uncharacterized protein</fullName>
    </submittedName>
</protein>
<evidence type="ECO:0000256" key="1">
    <source>
        <dbReference type="SAM" id="Coils"/>
    </source>
</evidence>
<dbReference type="RefSeq" id="WP_012680785.1">
    <property type="nucleotide sequence ID" value="NC_012483.1"/>
</dbReference>
<organism evidence="2 3">
    <name type="scientific">Acidobacterium capsulatum (strain ATCC 51196 / DSM 11244 / BCRC 80197 / JCM 7670 / NBRC 15755 / NCIMB 13165 / 161)</name>
    <dbReference type="NCBI Taxonomy" id="240015"/>
    <lineage>
        <taxon>Bacteria</taxon>
        <taxon>Pseudomonadati</taxon>
        <taxon>Acidobacteriota</taxon>
        <taxon>Terriglobia</taxon>
        <taxon>Terriglobales</taxon>
        <taxon>Acidobacteriaceae</taxon>
        <taxon>Acidobacterium</taxon>
    </lineage>
</organism>
<evidence type="ECO:0000313" key="2">
    <source>
        <dbReference type="EMBL" id="ACO32903.1"/>
    </source>
</evidence>
<accession>C1FA09</accession>
<sequence length="67" mass="7564">MSAPRKKKRPSVVSVLAECGWSEKSLLQYQILRVKVDLIRANKRLRRLEKQLNDLESANTPQSGASA</sequence>
<dbReference type="EMBL" id="CP001472">
    <property type="protein sequence ID" value="ACO32903.1"/>
    <property type="molecule type" value="Genomic_DNA"/>
</dbReference>
<name>C1FA09_ACIC5</name>
<dbReference type="InParanoid" id="C1FA09"/>
<proteinExistence type="predicted"/>
<keyword evidence="1" id="KW-0175">Coiled coil</keyword>